<protein>
    <recommendedName>
        <fullName evidence="2">Chemotaxis protein CheW</fullName>
    </recommendedName>
</protein>
<dbReference type="SMART" id="SM00260">
    <property type="entry name" value="CheW"/>
    <property type="match status" value="3"/>
</dbReference>
<evidence type="ECO:0000313" key="6">
    <source>
        <dbReference type="Proteomes" id="UP000295023"/>
    </source>
</evidence>
<dbReference type="GO" id="GO:0005829">
    <property type="term" value="C:cytosol"/>
    <property type="evidence" value="ECO:0007669"/>
    <property type="project" value="TreeGrafter"/>
</dbReference>
<feature type="domain" description="CheW-like" evidence="4">
    <location>
        <begin position="370"/>
        <end position="512"/>
    </location>
</feature>
<dbReference type="RefSeq" id="WP_132285771.1">
    <property type="nucleotide sequence ID" value="NZ_SKBM01000004.1"/>
</dbReference>
<keyword evidence="6" id="KW-1185">Reference proteome</keyword>
<dbReference type="PANTHER" id="PTHR22617">
    <property type="entry name" value="CHEMOTAXIS SENSOR HISTIDINE KINASE-RELATED"/>
    <property type="match status" value="1"/>
</dbReference>
<dbReference type="PROSITE" id="PS50851">
    <property type="entry name" value="CHEW"/>
    <property type="match status" value="3"/>
</dbReference>
<dbReference type="InterPro" id="IPR039315">
    <property type="entry name" value="CheW"/>
</dbReference>
<evidence type="ECO:0000256" key="1">
    <source>
        <dbReference type="ARBA" id="ARBA00004496"/>
    </source>
</evidence>
<dbReference type="OrthoDB" id="3291462at2"/>
<proteinExistence type="predicted"/>
<comment type="caution">
    <text evidence="5">The sequence shown here is derived from an EMBL/GenBank/DDBJ whole genome shotgun (WGS) entry which is preliminary data.</text>
</comment>
<dbReference type="AlphaFoldDB" id="A0A4R4DV47"/>
<dbReference type="Gene3D" id="2.40.50.180">
    <property type="entry name" value="CheA-289, Domain 4"/>
    <property type="match status" value="3"/>
</dbReference>
<dbReference type="Gene3D" id="2.30.30.40">
    <property type="entry name" value="SH3 Domains"/>
    <property type="match status" value="3"/>
</dbReference>
<gene>
    <name evidence="5" type="ORF">EXY23_06395</name>
</gene>
<dbReference type="GO" id="GO:0006935">
    <property type="term" value="P:chemotaxis"/>
    <property type="evidence" value="ECO:0007669"/>
    <property type="project" value="InterPro"/>
</dbReference>
<feature type="domain" description="CheW-like" evidence="4">
    <location>
        <begin position="17"/>
        <end position="157"/>
    </location>
</feature>
<dbReference type="Pfam" id="PF01584">
    <property type="entry name" value="CheW"/>
    <property type="match status" value="3"/>
</dbReference>
<feature type="domain" description="CheW-like" evidence="4">
    <location>
        <begin position="188"/>
        <end position="335"/>
    </location>
</feature>
<sequence length="518" mass="55809">MSATMEMPAAGEAAAGGRQFVTFRVQDELFGVPLAEVQEIIRMPELVQVPLSPPSLEGIANLRGAVLPITSLRRVFGTSHAAHDDATRVVVVNPGGTPVGFVVDQMASVITAEAEEIEGAEAMEATVRSDLLRGVVKRTSGMIMLLDPARLAAVEVRAAERRGGTAGLSDGAAEPGERGGTGAATVDEIQLVSFEAAGQEYAFPIDDVQEIVQVPERITRVPQAQPHVVGVMTLRDRLLPLVSLRRMFALPERAEDEHSRIVVVSLGTGAAASVGIVMDTVKEVLRVNRALTDPVPALLASGEEQSEFEAICRLEGGKRLVTILSAARMFRDAALRAAIAAAAETGGQEEVMAEGDEGGRRSTAAGADDEEQFVVFRLAGEEYGVPIDMVQEIVRVPEELTRVPKAAVFMEGVVNLRGTVLPVVDQRRRFALEEAERNDRQRIMVLTIRGVRTGFIVDQVSEVLKIARSAIERAPALSEEQARLIRRVANLEAQKRMILLLDPTHLLEAQEIEALEAL</sequence>
<dbReference type="SUPFAM" id="SSF50341">
    <property type="entry name" value="CheW-like"/>
    <property type="match status" value="3"/>
</dbReference>
<dbReference type="GO" id="GO:0007165">
    <property type="term" value="P:signal transduction"/>
    <property type="evidence" value="ECO:0007669"/>
    <property type="project" value="InterPro"/>
</dbReference>
<dbReference type="InterPro" id="IPR002545">
    <property type="entry name" value="CheW-lke_dom"/>
</dbReference>
<keyword evidence="3" id="KW-0963">Cytoplasm</keyword>
<comment type="subcellular location">
    <subcellularLocation>
        <location evidence="1">Cytoplasm</location>
    </subcellularLocation>
</comment>
<dbReference type="PANTHER" id="PTHR22617:SF45">
    <property type="entry name" value="CHEMOTAXIS PROTEIN CHEW"/>
    <property type="match status" value="1"/>
</dbReference>
<dbReference type="EMBL" id="SKBM01000004">
    <property type="protein sequence ID" value="TCZ64994.1"/>
    <property type="molecule type" value="Genomic_DNA"/>
</dbReference>
<evidence type="ECO:0000259" key="4">
    <source>
        <dbReference type="PROSITE" id="PS50851"/>
    </source>
</evidence>
<dbReference type="Proteomes" id="UP000295023">
    <property type="component" value="Unassembled WGS sequence"/>
</dbReference>
<evidence type="ECO:0000256" key="2">
    <source>
        <dbReference type="ARBA" id="ARBA00021483"/>
    </source>
</evidence>
<reference evidence="5 6" key="1">
    <citation type="submission" date="2019-03" db="EMBL/GenBank/DDBJ databases">
        <title>Paracraurococcus aquatilis NE82 genome sequence.</title>
        <authorList>
            <person name="Zhao Y."/>
            <person name="Du Z."/>
        </authorList>
    </citation>
    <scope>NUCLEOTIDE SEQUENCE [LARGE SCALE GENOMIC DNA]</scope>
    <source>
        <strain evidence="5 6">NE82</strain>
    </source>
</reference>
<accession>A0A4R4DV47</accession>
<evidence type="ECO:0000313" key="5">
    <source>
        <dbReference type="EMBL" id="TCZ64994.1"/>
    </source>
</evidence>
<organism evidence="5 6">
    <name type="scientific">Roseicella aquatilis</name>
    <dbReference type="NCBI Taxonomy" id="2527868"/>
    <lineage>
        <taxon>Bacteria</taxon>
        <taxon>Pseudomonadati</taxon>
        <taxon>Pseudomonadota</taxon>
        <taxon>Alphaproteobacteria</taxon>
        <taxon>Acetobacterales</taxon>
        <taxon>Roseomonadaceae</taxon>
        <taxon>Roseicella</taxon>
    </lineage>
</organism>
<name>A0A4R4DV47_9PROT</name>
<evidence type="ECO:0000256" key="3">
    <source>
        <dbReference type="ARBA" id="ARBA00022490"/>
    </source>
</evidence>
<dbReference type="InterPro" id="IPR036061">
    <property type="entry name" value="CheW-like_dom_sf"/>
</dbReference>